<protein>
    <recommendedName>
        <fullName evidence="3">DUF4123 domain-containing protein</fullName>
    </recommendedName>
</protein>
<evidence type="ECO:0000313" key="1">
    <source>
        <dbReference type="EMBL" id="MDH2306324.1"/>
    </source>
</evidence>
<dbReference type="EMBL" id="JARVQW010000006">
    <property type="protein sequence ID" value="MDH2306324.1"/>
    <property type="molecule type" value="Genomic_DNA"/>
</dbReference>
<evidence type="ECO:0008006" key="3">
    <source>
        <dbReference type="Google" id="ProtNLM"/>
    </source>
</evidence>
<dbReference type="AlphaFoldDB" id="A0AB35LD68"/>
<evidence type="ECO:0000313" key="2">
    <source>
        <dbReference type="Proteomes" id="UP001162044"/>
    </source>
</evidence>
<dbReference type="RefSeq" id="WP_209102050.1">
    <property type="nucleotide sequence ID" value="NZ_CP139429.1"/>
</dbReference>
<dbReference type="Proteomes" id="UP001162044">
    <property type="component" value="Unassembled WGS sequence"/>
</dbReference>
<name>A0AB35LD68_PRORE</name>
<reference evidence="1" key="1">
    <citation type="submission" date="2023-04" db="EMBL/GenBank/DDBJ databases">
        <authorList>
            <person name="Li W."/>
        </authorList>
    </citation>
    <scope>NUCLEOTIDE SEQUENCE</scope>
    <source>
        <strain evidence="1">QITACRE101</strain>
    </source>
</reference>
<proteinExistence type="predicted"/>
<reference evidence="1" key="2">
    <citation type="submission" date="2023-10" db="EMBL/GenBank/DDBJ databases">
        <title>Analysis of Resistance Genes of Carbapenem-resistant Providencia rettgeri.</title>
        <authorList>
            <person name="Liu M."/>
        </authorList>
    </citation>
    <scope>NUCLEOTIDE SEQUENCE</scope>
    <source>
        <strain evidence="1">QITACRE101</strain>
    </source>
</reference>
<sequence length="280" mass="32545">MDVTKHFQDAYPIHFHSHVIIDRVIYPNLPITWNASPIITEMIAPQAHLYPFLVDLRHLDSEQIPILQKMIIDSKKNGGIILIKSHYDHNTLIYLLANALIYAPKTGGNYLLRYYDHNVMLQLIRIIPHNHFFNKIKSLGIDFFTFHSRFGHITYLPELVETTFNDNKNNTLALLSNIGIINKAIKKLNNDMDIATCLKVSQRLDDKITIAHHEFYLTDANDIMSFITQCILVHDFYYQSPQIINLLKETSQYPGYFHESLSLLSIDDWNNILAYCENTL</sequence>
<comment type="caution">
    <text evidence="1">The sequence shown here is derived from an EMBL/GenBank/DDBJ whole genome shotgun (WGS) entry which is preliminary data.</text>
</comment>
<organism evidence="1 2">
    <name type="scientific">Providencia rettgeri</name>
    <dbReference type="NCBI Taxonomy" id="587"/>
    <lineage>
        <taxon>Bacteria</taxon>
        <taxon>Pseudomonadati</taxon>
        <taxon>Pseudomonadota</taxon>
        <taxon>Gammaproteobacteria</taxon>
        <taxon>Enterobacterales</taxon>
        <taxon>Morganellaceae</taxon>
        <taxon>Providencia</taxon>
    </lineage>
</organism>
<gene>
    <name evidence="1" type="ORF">QDQ51_12965</name>
</gene>
<accession>A0AB35LD68</accession>